<reference evidence="2 3" key="1">
    <citation type="journal article" date="2015" name="Genome Biol.">
        <title>Comparative genomics of Steinernema reveals deeply conserved gene regulatory networks.</title>
        <authorList>
            <person name="Dillman A.R."/>
            <person name="Macchietto M."/>
            <person name="Porter C.F."/>
            <person name="Rogers A."/>
            <person name="Williams B."/>
            <person name="Antoshechkin I."/>
            <person name="Lee M.M."/>
            <person name="Goodwin Z."/>
            <person name="Lu X."/>
            <person name="Lewis E.E."/>
            <person name="Goodrich-Blair H."/>
            <person name="Stock S.P."/>
            <person name="Adams B.J."/>
            <person name="Sternberg P.W."/>
            <person name="Mortazavi A."/>
        </authorList>
    </citation>
    <scope>NUCLEOTIDE SEQUENCE [LARGE SCALE GENOMIC DNA]</scope>
    <source>
        <strain evidence="2 3">ALL</strain>
    </source>
</reference>
<reference evidence="2 3" key="2">
    <citation type="journal article" date="2019" name="G3 (Bethesda)">
        <title>Hybrid Assembly of the Genome of the Entomopathogenic Nematode Steinernema carpocapsae Identifies the X-Chromosome.</title>
        <authorList>
            <person name="Serra L."/>
            <person name="Macchietto M."/>
            <person name="Macias-Munoz A."/>
            <person name="McGill C.J."/>
            <person name="Rodriguez I.M."/>
            <person name="Rodriguez B."/>
            <person name="Murad R."/>
            <person name="Mortazavi A."/>
        </authorList>
    </citation>
    <scope>NUCLEOTIDE SEQUENCE [LARGE SCALE GENOMIC DNA]</scope>
    <source>
        <strain evidence="2 3">ALL</strain>
    </source>
</reference>
<evidence type="ECO:0000313" key="3">
    <source>
        <dbReference type="Proteomes" id="UP000298663"/>
    </source>
</evidence>
<evidence type="ECO:0000313" key="2">
    <source>
        <dbReference type="EMBL" id="TMS33948.1"/>
    </source>
</evidence>
<sequence length="110" mass="12525">MYDNQLHRVNPTDTVKEPNPKHFLPVDDSDSRGTFALIALQTDVPRNSVKGSDERVDYLSENQALVYRRVFSNIVPLTCTDCVLVFFCPRMMDRVPEGSTNSSDTYSKHN</sequence>
<dbReference type="AlphaFoldDB" id="A0A4U8UQP9"/>
<protein>
    <submittedName>
        <fullName evidence="2">Uncharacterized protein</fullName>
    </submittedName>
</protein>
<proteinExistence type="predicted"/>
<comment type="caution">
    <text evidence="2">The sequence shown here is derived from an EMBL/GenBank/DDBJ whole genome shotgun (WGS) entry which is preliminary data.</text>
</comment>
<dbReference type="EMBL" id="AZBU02000001">
    <property type="protein sequence ID" value="TMS33948.1"/>
    <property type="molecule type" value="Genomic_DNA"/>
</dbReference>
<dbReference type="Proteomes" id="UP000298663">
    <property type="component" value="Unassembled WGS sequence"/>
</dbReference>
<accession>A0A4U8UQP9</accession>
<feature type="region of interest" description="Disordered" evidence="1">
    <location>
        <begin position="1"/>
        <end position="28"/>
    </location>
</feature>
<evidence type="ECO:0000256" key="1">
    <source>
        <dbReference type="SAM" id="MobiDB-lite"/>
    </source>
</evidence>
<gene>
    <name evidence="2" type="ORF">L596_001626</name>
</gene>
<keyword evidence="3" id="KW-1185">Reference proteome</keyword>
<organism evidence="2 3">
    <name type="scientific">Steinernema carpocapsae</name>
    <name type="common">Entomopathogenic nematode</name>
    <dbReference type="NCBI Taxonomy" id="34508"/>
    <lineage>
        <taxon>Eukaryota</taxon>
        <taxon>Metazoa</taxon>
        <taxon>Ecdysozoa</taxon>
        <taxon>Nematoda</taxon>
        <taxon>Chromadorea</taxon>
        <taxon>Rhabditida</taxon>
        <taxon>Tylenchina</taxon>
        <taxon>Panagrolaimomorpha</taxon>
        <taxon>Strongyloidoidea</taxon>
        <taxon>Steinernematidae</taxon>
        <taxon>Steinernema</taxon>
    </lineage>
</organism>
<name>A0A4U8UQP9_STECR</name>